<dbReference type="Pfam" id="PF22521">
    <property type="entry name" value="HypF_C_2"/>
    <property type="match status" value="1"/>
</dbReference>
<evidence type="ECO:0000256" key="1">
    <source>
        <dbReference type="ARBA" id="ARBA00004711"/>
    </source>
</evidence>
<comment type="caution">
    <text evidence="12">The sequence shown here is derived from an EMBL/GenBank/DDBJ whole genome shotgun (WGS) entry which is preliminary data.</text>
</comment>
<sequence length="771" mass="79368">MQGVGFRPFVHRLATSLGLDGWVRNVDGRVVVTATGRPEDLTALLTRFRQDAPGPAVVGRLTVSAPVPGEPLPEAGFVVLPSERGAAGGAVRELPVDTAPCAACLRELSDPADRRYRYPFVNCAACGPRATVITDLPYDRERTTMAPFRLCARCAAEYADPADRRFHAEPTACPRCGPRLRWRSGTTTDTGEAALAAAIRSLTRGEVIAVKGVGGYQLLCDATEPSAVAALRRGKRRPDKPFAVLVADLAAAARIAELTPVASGRLVSPARPIVLVPARATASGPVPEVHPGTERIGIMLPAGPLHQLLAQDAGRPLVCTSGNVAGEPIVIDDAQAAACLSGVADGFLAHDRAIHLRADDSVVTVAAGRPITIRRARGYAPAPRRLPVSAPSPVLGAGAQLKHTFTLLSGDTAVLGPHTGDLADARTMDAFETSVTELSRLTGIVPRVVAHDLHPGYASTGWALRRDAARRIAVQHHHAHVAACAAEHGWTSAFTGVALDGLGFGDDGTLWGGEILVADLTGYRRAGRFGTAPLPGGEAAVRSPLRMALGYLLGAEALGGPAPDPALVAAFTTRLPGDEAAAVRAMIERGVNCPRASSAGRLFDAAAAVLGLCDTVSFEGQAAMALESAAGSLDPGPLPWRVVRAADGLWVYDPAPTLGALLEGMADRTPVSRLAAGFHTAVARAVCALVAHAVGEGAPPVACLGGGCFQNARLVSEIGDGLRAAGLRVLIGEHVPVNDGGISFGQAAVAAALLAAEQKGEAVCASVSPGA</sequence>
<feature type="active site" evidence="9">
    <location>
        <position position="7"/>
    </location>
</feature>
<dbReference type="InterPro" id="IPR017945">
    <property type="entry name" value="DHBP_synth_RibB-like_a/b_dom"/>
</dbReference>
<dbReference type="Pfam" id="PF01300">
    <property type="entry name" value="Sua5_yciO_yrdC"/>
    <property type="match status" value="1"/>
</dbReference>
<feature type="active site" evidence="9">
    <location>
        <position position="25"/>
    </location>
</feature>
<keyword evidence="9" id="KW-0378">Hydrolase</keyword>
<evidence type="ECO:0000256" key="8">
    <source>
        <dbReference type="PIRNR" id="PIRNR006256"/>
    </source>
</evidence>
<dbReference type="InterPro" id="IPR001792">
    <property type="entry name" value="Acylphosphatase-like_dom"/>
</dbReference>
<organism evidence="12 13">
    <name type="scientific">Streptomyces cheonanensis</name>
    <dbReference type="NCBI Taxonomy" id="312720"/>
    <lineage>
        <taxon>Bacteria</taxon>
        <taxon>Bacillati</taxon>
        <taxon>Actinomycetota</taxon>
        <taxon>Actinomycetes</taxon>
        <taxon>Kitasatosporales</taxon>
        <taxon>Streptomycetaceae</taxon>
        <taxon>Streptomyces</taxon>
    </lineage>
</organism>
<comment type="catalytic activity">
    <reaction evidence="9">
        <text>an acyl phosphate + H2O = a carboxylate + phosphate + H(+)</text>
        <dbReference type="Rhea" id="RHEA:14965"/>
        <dbReference type="ChEBI" id="CHEBI:15377"/>
        <dbReference type="ChEBI" id="CHEBI:15378"/>
        <dbReference type="ChEBI" id="CHEBI:29067"/>
        <dbReference type="ChEBI" id="CHEBI:43474"/>
        <dbReference type="ChEBI" id="CHEBI:59918"/>
        <dbReference type="EC" id="3.6.1.7"/>
    </reaction>
</comment>
<dbReference type="InterPro" id="IPR004421">
    <property type="entry name" value="Carbamoyltransferase_HypF"/>
</dbReference>
<dbReference type="InterPro" id="IPR051060">
    <property type="entry name" value="Carbamoyltrans_HypF-like"/>
</dbReference>
<proteinExistence type="inferred from homology"/>
<dbReference type="InterPro" id="IPR006070">
    <property type="entry name" value="Sua5-like_dom"/>
</dbReference>
<protein>
    <recommendedName>
        <fullName evidence="8">Carbamoyltransferase</fullName>
        <ecNumber evidence="8">6.2.-.-</ecNumber>
    </recommendedName>
</protein>
<evidence type="ECO:0000313" key="12">
    <source>
        <dbReference type="EMBL" id="GAA2045168.1"/>
    </source>
</evidence>
<evidence type="ECO:0000256" key="6">
    <source>
        <dbReference type="ARBA" id="ARBA00022833"/>
    </source>
</evidence>
<evidence type="ECO:0000259" key="10">
    <source>
        <dbReference type="PROSITE" id="PS51160"/>
    </source>
</evidence>
<comment type="catalytic activity">
    <reaction evidence="7">
        <text>C-terminal L-cysteinyl-[HypE protein] + carbamoyl phosphate + ATP + H2O = C-terminal S-carboxamide-L-cysteinyl-[HypE protein] + AMP + phosphate + diphosphate + H(+)</text>
        <dbReference type="Rhea" id="RHEA:55636"/>
        <dbReference type="Rhea" id="RHEA-COMP:14247"/>
        <dbReference type="Rhea" id="RHEA-COMP:14392"/>
        <dbReference type="ChEBI" id="CHEBI:15377"/>
        <dbReference type="ChEBI" id="CHEBI:15378"/>
        <dbReference type="ChEBI" id="CHEBI:30616"/>
        <dbReference type="ChEBI" id="CHEBI:33019"/>
        <dbReference type="ChEBI" id="CHEBI:43474"/>
        <dbReference type="ChEBI" id="CHEBI:58228"/>
        <dbReference type="ChEBI" id="CHEBI:76913"/>
        <dbReference type="ChEBI" id="CHEBI:139126"/>
        <dbReference type="ChEBI" id="CHEBI:456215"/>
    </reaction>
</comment>
<comment type="pathway">
    <text evidence="1">Protein modification; [NiFe] hydrogenase maturation.</text>
</comment>
<dbReference type="Gene3D" id="3.30.420.360">
    <property type="match status" value="1"/>
</dbReference>
<dbReference type="Gene3D" id="3.90.870.50">
    <property type="match status" value="1"/>
</dbReference>
<dbReference type="Gene3D" id="3.30.420.40">
    <property type="match status" value="1"/>
</dbReference>
<dbReference type="InterPro" id="IPR041440">
    <property type="entry name" value="HypF_C"/>
</dbReference>
<dbReference type="NCBIfam" id="TIGR00143">
    <property type="entry name" value="hypF"/>
    <property type="match status" value="1"/>
</dbReference>
<dbReference type="EC" id="6.2.-.-" evidence="8"/>
<dbReference type="EMBL" id="BAAANQ010000002">
    <property type="protein sequence ID" value="GAA2045168.1"/>
    <property type="molecule type" value="Genomic_DNA"/>
</dbReference>
<comment type="similarity">
    <text evidence="2 8">Belongs to the carbamoyltransferase HypF family.</text>
</comment>
<dbReference type="Pfam" id="PF17788">
    <property type="entry name" value="HypF_C"/>
    <property type="match status" value="1"/>
</dbReference>
<evidence type="ECO:0000256" key="4">
    <source>
        <dbReference type="ARBA" id="ARBA00022723"/>
    </source>
</evidence>
<dbReference type="PANTHER" id="PTHR42959">
    <property type="entry name" value="CARBAMOYLTRANSFERASE"/>
    <property type="match status" value="1"/>
</dbReference>
<evidence type="ECO:0000256" key="9">
    <source>
        <dbReference type="PROSITE-ProRule" id="PRU00520"/>
    </source>
</evidence>
<evidence type="ECO:0000256" key="5">
    <source>
        <dbReference type="ARBA" id="ARBA00022771"/>
    </source>
</evidence>
<dbReference type="PANTHER" id="PTHR42959:SF1">
    <property type="entry name" value="CARBAMOYLTRANSFERASE HYPF"/>
    <property type="match status" value="1"/>
</dbReference>
<dbReference type="InterPro" id="IPR011125">
    <property type="entry name" value="Znf_HypF"/>
</dbReference>
<keyword evidence="5" id="KW-0863">Zinc-finger</keyword>
<keyword evidence="4" id="KW-0479">Metal-binding</keyword>
<evidence type="ECO:0000259" key="11">
    <source>
        <dbReference type="PROSITE" id="PS51163"/>
    </source>
</evidence>
<reference evidence="13" key="1">
    <citation type="journal article" date="2019" name="Int. J. Syst. Evol. Microbiol.">
        <title>The Global Catalogue of Microorganisms (GCM) 10K type strain sequencing project: providing services to taxonomists for standard genome sequencing and annotation.</title>
        <authorList>
            <consortium name="The Broad Institute Genomics Platform"/>
            <consortium name="The Broad Institute Genome Sequencing Center for Infectious Disease"/>
            <person name="Wu L."/>
            <person name="Ma J."/>
        </authorList>
    </citation>
    <scope>NUCLEOTIDE SEQUENCE [LARGE SCALE GENOMIC DNA]</scope>
    <source>
        <strain evidence="13">JCM 14549</strain>
    </source>
</reference>
<accession>A0ABP5GLM0</accession>
<keyword evidence="6" id="KW-0862">Zinc</keyword>
<gene>
    <name evidence="12" type="primary">hypF</name>
    <name evidence="12" type="ORF">GCM10009757_11470</name>
</gene>
<evidence type="ECO:0000256" key="7">
    <source>
        <dbReference type="ARBA" id="ARBA00048220"/>
    </source>
</evidence>
<dbReference type="Proteomes" id="UP001403094">
    <property type="component" value="Unassembled WGS sequence"/>
</dbReference>
<dbReference type="Pfam" id="PF00708">
    <property type="entry name" value="Acylphosphatase"/>
    <property type="match status" value="1"/>
</dbReference>
<dbReference type="InterPro" id="IPR055128">
    <property type="entry name" value="HypF_C_2"/>
</dbReference>
<dbReference type="SUPFAM" id="SSF55821">
    <property type="entry name" value="YrdC/RibB"/>
    <property type="match status" value="1"/>
</dbReference>
<dbReference type="PIRSF" id="PIRSF006256">
    <property type="entry name" value="CMPcnvr_hdrg_mat"/>
    <property type="match status" value="1"/>
</dbReference>
<feature type="domain" description="Acylphosphatase-like" evidence="10">
    <location>
        <begin position="1"/>
        <end position="81"/>
    </location>
</feature>
<evidence type="ECO:0000313" key="13">
    <source>
        <dbReference type="Proteomes" id="UP001403094"/>
    </source>
</evidence>
<dbReference type="PROSITE" id="PS51160">
    <property type="entry name" value="ACYLPHOSPHATASE_3"/>
    <property type="match status" value="1"/>
</dbReference>
<evidence type="ECO:0000256" key="3">
    <source>
        <dbReference type="ARBA" id="ARBA00022598"/>
    </source>
</evidence>
<keyword evidence="13" id="KW-1185">Reference proteome</keyword>
<dbReference type="Pfam" id="PF07503">
    <property type="entry name" value="zf-HYPF"/>
    <property type="match status" value="2"/>
</dbReference>
<feature type="domain" description="YrdC-like" evidence="11">
    <location>
        <begin position="192"/>
        <end position="378"/>
    </location>
</feature>
<dbReference type="Gene3D" id="3.30.110.120">
    <property type="match status" value="1"/>
</dbReference>
<dbReference type="SUPFAM" id="SSF54975">
    <property type="entry name" value="Acylphosphatase/BLUF domain-like"/>
    <property type="match status" value="1"/>
</dbReference>
<evidence type="ECO:0000256" key="2">
    <source>
        <dbReference type="ARBA" id="ARBA00008097"/>
    </source>
</evidence>
<keyword evidence="3" id="KW-0436">Ligase</keyword>
<dbReference type="PROSITE" id="PS51163">
    <property type="entry name" value="YRDC"/>
    <property type="match status" value="1"/>
</dbReference>
<dbReference type="InterPro" id="IPR036046">
    <property type="entry name" value="Acylphosphatase-like_dom_sf"/>
</dbReference>
<name>A0ABP5GLM0_9ACTN</name>